<keyword evidence="3" id="KW-1185">Reference proteome</keyword>
<proteinExistence type="predicted"/>
<dbReference type="PROSITE" id="PS50292">
    <property type="entry name" value="PEROXIDASE_3"/>
    <property type="match status" value="1"/>
</dbReference>
<sequence>MLPTSPKSLVLLGALLTGLLGPAGGQDAPSLPWEVQRYDGWFNNLKYHQRGAAGSRLRRLVPANYADGVYQAWRSRCCPTLAG</sequence>
<protein>
    <submittedName>
        <fullName evidence="2">NAD(P)H oxidase (H(2)O(2)-forming)</fullName>
    </submittedName>
</protein>
<dbReference type="EMBL" id="BAAFST010000002">
    <property type="protein sequence ID" value="GAB1286810.1"/>
    <property type="molecule type" value="Genomic_DNA"/>
</dbReference>
<organism evidence="2 3">
    <name type="scientific">Apodemus speciosus</name>
    <name type="common">Large Japanese field mouse</name>
    <dbReference type="NCBI Taxonomy" id="105296"/>
    <lineage>
        <taxon>Eukaryota</taxon>
        <taxon>Metazoa</taxon>
        <taxon>Chordata</taxon>
        <taxon>Craniata</taxon>
        <taxon>Vertebrata</taxon>
        <taxon>Euteleostomi</taxon>
        <taxon>Mammalia</taxon>
        <taxon>Eutheria</taxon>
        <taxon>Euarchontoglires</taxon>
        <taxon>Glires</taxon>
        <taxon>Rodentia</taxon>
        <taxon>Myomorpha</taxon>
        <taxon>Muroidea</taxon>
        <taxon>Muridae</taxon>
        <taxon>Murinae</taxon>
        <taxon>Apodemus</taxon>
    </lineage>
</organism>
<accession>A0ABQ0EIB3</accession>
<dbReference type="Pfam" id="PF03098">
    <property type="entry name" value="An_peroxidase"/>
    <property type="match status" value="1"/>
</dbReference>
<reference evidence="2 3" key="1">
    <citation type="submission" date="2024-08" db="EMBL/GenBank/DDBJ databases">
        <title>The draft genome of Apodemus speciosus.</title>
        <authorList>
            <person name="Nabeshima K."/>
            <person name="Suzuki S."/>
            <person name="Onuma M."/>
        </authorList>
    </citation>
    <scope>NUCLEOTIDE SEQUENCE [LARGE SCALE GENOMIC DNA]</scope>
    <source>
        <strain evidence="2">IB14-021</strain>
    </source>
</reference>
<dbReference type="InterPro" id="IPR010255">
    <property type="entry name" value="Haem_peroxidase_sf"/>
</dbReference>
<dbReference type="Proteomes" id="UP001623349">
    <property type="component" value="Unassembled WGS sequence"/>
</dbReference>
<keyword evidence="1" id="KW-0732">Signal</keyword>
<dbReference type="InterPro" id="IPR037120">
    <property type="entry name" value="Haem_peroxidase_sf_animal"/>
</dbReference>
<comment type="caution">
    <text evidence="2">The sequence shown here is derived from an EMBL/GenBank/DDBJ whole genome shotgun (WGS) entry which is preliminary data.</text>
</comment>
<feature type="chain" id="PRO_5046022202" evidence="1">
    <location>
        <begin position="26"/>
        <end position="83"/>
    </location>
</feature>
<evidence type="ECO:0000313" key="2">
    <source>
        <dbReference type="EMBL" id="GAB1286810.1"/>
    </source>
</evidence>
<gene>
    <name evidence="2" type="ORF">APTSU1_000204000</name>
</gene>
<evidence type="ECO:0000256" key="1">
    <source>
        <dbReference type="SAM" id="SignalP"/>
    </source>
</evidence>
<dbReference type="SUPFAM" id="SSF48113">
    <property type="entry name" value="Heme-dependent peroxidases"/>
    <property type="match status" value="1"/>
</dbReference>
<feature type="signal peptide" evidence="1">
    <location>
        <begin position="1"/>
        <end position="25"/>
    </location>
</feature>
<name>A0ABQ0EIB3_APOSI</name>
<evidence type="ECO:0000313" key="3">
    <source>
        <dbReference type="Proteomes" id="UP001623349"/>
    </source>
</evidence>
<dbReference type="Gene3D" id="1.10.640.10">
    <property type="entry name" value="Haem peroxidase domain superfamily, animal type"/>
    <property type="match status" value="1"/>
</dbReference>
<dbReference type="InterPro" id="IPR019791">
    <property type="entry name" value="Haem_peroxidase_animal"/>
</dbReference>